<dbReference type="SUPFAM" id="SSF54427">
    <property type="entry name" value="NTF2-like"/>
    <property type="match status" value="1"/>
</dbReference>
<dbReference type="EMBL" id="NVUS01000003">
    <property type="protein sequence ID" value="PCJ02946.1"/>
    <property type="molecule type" value="Genomic_DNA"/>
</dbReference>
<organism evidence="1">
    <name type="scientific">OCS116 cluster bacterium</name>
    <dbReference type="NCBI Taxonomy" id="2030921"/>
    <lineage>
        <taxon>Bacteria</taxon>
        <taxon>Pseudomonadati</taxon>
        <taxon>Pseudomonadota</taxon>
        <taxon>Alphaproteobacteria</taxon>
        <taxon>OCS116 cluster</taxon>
    </lineage>
</organism>
<name>A0A2A4Z8U2_9PROT</name>
<sequence>MKQGYDTVTQFINSFGRRNFSEMSGCLTDDFIFDGSIIYIEGREKFLKFQKKVDSSYVISPFELQANNDEDVYLVNFAYEIHFHDRKKIKLPARAIMYLRQELIFKVEIKFRDIEEAKSIFNQMVRH</sequence>
<evidence type="ECO:0008006" key="2">
    <source>
        <dbReference type="Google" id="ProtNLM"/>
    </source>
</evidence>
<reference key="1">
    <citation type="submission" date="2017-08" db="EMBL/GenBank/DDBJ databases">
        <title>A dynamic microbial community with high functional redundancy inhabits the cold, oxic subseafloor aquifer.</title>
        <authorList>
            <person name="Tully B.J."/>
            <person name="Wheat C.G."/>
            <person name="Glazer B.T."/>
            <person name="Huber J.A."/>
        </authorList>
    </citation>
    <scope>NUCLEOTIDE SEQUENCE [LARGE SCALE GENOMIC DNA]</scope>
</reference>
<dbReference type="InterPro" id="IPR032710">
    <property type="entry name" value="NTF2-like_dom_sf"/>
</dbReference>
<dbReference type="AlphaFoldDB" id="A0A2A4Z8U2"/>
<accession>A0A2A4Z8U2</accession>
<reference evidence="1" key="2">
    <citation type="journal article" date="2018" name="ISME J.">
        <title>A dynamic microbial community with high functional redundancy inhabits the cold, oxic subseafloor aquifer.</title>
        <authorList>
            <person name="Tully B.J."/>
            <person name="Wheat C.G."/>
            <person name="Glazer B.T."/>
            <person name="Huber J.A."/>
        </authorList>
    </citation>
    <scope>NUCLEOTIDE SEQUENCE</scope>
    <source>
        <strain evidence="1">NORP83</strain>
    </source>
</reference>
<comment type="caution">
    <text evidence="1">The sequence shown here is derived from an EMBL/GenBank/DDBJ whole genome shotgun (WGS) entry which is preliminary data.</text>
</comment>
<evidence type="ECO:0000313" key="1">
    <source>
        <dbReference type="EMBL" id="PCJ02946.1"/>
    </source>
</evidence>
<proteinExistence type="predicted"/>
<gene>
    <name evidence="1" type="ORF">COB13_03115</name>
</gene>
<protein>
    <recommendedName>
        <fullName evidence="2">SnoaL-like domain-containing protein</fullName>
    </recommendedName>
</protein>
<dbReference type="Gene3D" id="3.10.450.50">
    <property type="match status" value="1"/>
</dbReference>